<proteinExistence type="predicted"/>
<dbReference type="EMBL" id="JAFNEN010000011">
    <property type="protein sequence ID" value="KAG8200906.1"/>
    <property type="molecule type" value="Genomic_DNA"/>
</dbReference>
<comment type="caution">
    <text evidence="2">The sequence shown here is derived from an EMBL/GenBank/DDBJ whole genome shotgun (WGS) entry which is preliminary data.</text>
</comment>
<feature type="compositionally biased region" description="Basic and acidic residues" evidence="1">
    <location>
        <begin position="131"/>
        <end position="143"/>
    </location>
</feature>
<feature type="region of interest" description="Disordered" evidence="1">
    <location>
        <begin position="1"/>
        <end position="52"/>
    </location>
</feature>
<organism evidence="2 3">
    <name type="scientific">Oedothorax gibbosus</name>
    <dbReference type="NCBI Taxonomy" id="931172"/>
    <lineage>
        <taxon>Eukaryota</taxon>
        <taxon>Metazoa</taxon>
        <taxon>Ecdysozoa</taxon>
        <taxon>Arthropoda</taxon>
        <taxon>Chelicerata</taxon>
        <taxon>Arachnida</taxon>
        <taxon>Araneae</taxon>
        <taxon>Araneomorphae</taxon>
        <taxon>Entelegynae</taxon>
        <taxon>Araneoidea</taxon>
        <taxon>Linyphiidae</taxon>
        <taxon>Erigoninae</taxon>
        <taxon>Oedothorax</taxon>
    </lineage>
</organism>
<evidence type="ECO:0000313" key="3">
    <source>
        <dbReference type="Proteomes" id="UP000827092"/>
    </source>
</evidence>
<name>A0AAV6VZC7_9ARAC</name>
<accession>A0AAV6VZC7</accession>
<feature type="compositionally biased region" description="Basic and acidic residues" evidence="1">
    <location>
        <begin position="156"/>
        <end position="166"/>
    </location>
</feature>
<gene>
    <name evidence="2" type="ORF">JTE90_020546</name>
</gene>
<feature type="compositionally biased region" description="Basic and acidic residues" evidence="1">
    <location>
        <begin position="1"/>
        <end position="15"/>
    </location>
</feature>
<protein>
    <submittedName>
        <fullName evidence="2">Uncharacterized protein</fullName>
    </submittedName>
</protein>
<evidence type="ECO:0000313" key="2">
    <source>
        <dbReference type="EMBL" id="KAG8200906.1"/>
    </source>
</evidence>
<reference evidence="2 3" key="1">
    <citation type="journal article" date="2022" name="Nat. Ecol. Evol.">
        <title>A masculinizing supergene underlies an exaggerated male reproductive morph in a spider.</title>
        <authorList>
            <person name="Hendrickx F."/>
            <person name="De Corte Z."/>
            <person name="Sonet G."/>
            <person name="Van Belleghem S.M."/>
            <person name="Kostlbacher S."/>
            <person name="Vangestel C."/>
        </authorList>
    </citation>
    <scope>NUCLEOTIDE SEQUENCE [LARGE SCALE GENOMIC DNA]</scope>
    <source>
        <strain evidence="2">W744_W776</strain>
    </source>
</reference>
<feature type="region of interest" description="Disordered" evidence="1">
    <location>
        <begin position="124"/>
        <end position="172"/>
    </location>
</feature>
<dbReference type="AlphaFoldDB" id="A0AAV6VZC7"/>
<dbReference type="Proteomes" id="UP000827092">
    <property type="component" value="Unassembled WGS sequence"/>
</dbReference>
<keyword evidence="3" id="KW-1185">Reference proteome</keyword>
<feature type="compositionally biased region" description="Basic and acidic residues" evidence="1">
    <location>
        <begin position="35"/>
        <end position="52"/>
    </location>
</feature>
<sequence length="192" mass="20493">MEGARDPPEPGRDQGRWSVQLGGAGPAASGASRVEPARHHQESESGSLRRERAPQMVFHTQGGANWAPPQVNEAWYYCTRKRTFLPYFITYGGLPVNGGEVWGTIAEVGLDGAVGGVEVELSPYLTTSQGDEARHGRSPREAELGGPTSFPTSGGADKKQDERAGGDIRAVVIRTRGGDGYSTLSNKSAENR</sequence>
<evidence type="ECO:0000256" key="1">
    <source>
        <dbReference type="SAM" id="MobiDB-lite"/>
    </source>
</evidence>